<reference evidence="2" key="1">
    <citation type="journal article" date="2020" name="Stud. Mycol.">
        <title>101 Dothideomycetes genomes: a test case for predicting lifestyles and emergence of pathogens.</title>
        <authorList>
            <person name="Haridas S."/>
            <person name="Albert R."/>
            <person name="Binder M."/>
            <person name="Bloem J."/>
            <person name="Labutti K."/>
            <person name="Salamov A."/>
            <person name="Andreopoulos B."/>
            <person name="Baker S."/>
            <person name="Barry K."/>
            <person name="Bills G."/>
            <person name="Bluhm B."/>
            <person name="Cannon C."/>
            <person name="Castanera R."/>
            <person name="Culley D."/>
            <person name="Daum C."/>
            <person name="Ezra D."/>
            <person name="Gonzalez J."/>
            <person name="Henrissat B."/>
            <person name="Kuo A."/>
            <person name="Liang C."/>
            <person name="Lipzen A."/>
            <person name="Lutzoni F."/>
            <person name="Magnuson J."/>
            <person name="Mondo S."/>
            <person name="Nolan M."/>
            <person name="Ohm R."/>
            <person name="Pangilinan J."/>
            <person name="Park H.-J."/>
            <person name="Ramirez L."/>
            <person name="Alfaro M."/>
            <person name="Sun H."/>
            <person name="Tritt A."/>
            <person name="Yoshinaga Y."/>
            <person name="Zwiers L.-H."/>
            <person name="Turgeon B."/>
            <person name="Goodwin S."/>
            <person name="Spatafora J."/>
            <person name="Crous P."/>
            <person name="Grigoriev I."/>
        </authorList>
    </citation>
    <scope>NUCLEOTIDE SEQUENCE</scope>
    <source>
        <strain evidence="2">CBS 675.92</strain>
    </source>
</reference>
<keyword evidence="1" id="KW-0812">Transmembrane</keyword>
<keyword evidence="3" id="KW-1185">Reference proteome</keyword>
<organism evidence="2 3">
    <name type="scientific">Byssothecium circinans</name>
    <dbReference type="NCBI Taxonomy" id="147558"/>
    <lineage>
        <taxon>Eukaryota</taxon>
        <taxon>Fungi</taxon>
        <taxon>Dikarya</taxon>
        <taxon>Ascomycota</taxon>
        <taxon>Pezizomycotina</taxon>
        <taxon>Dothideomycetes</taxon>
        <taxon>Pleosporomycetidae</taxon>
        <taxon>Pleosporales</taxon>
        <taxon>Massarineae</taxon>
        <taxon>Massarinaceae</taxon>
        <taxon>Byssothecium</taxon>
    </lineage>
</organism>
<evidence type="ECO:0000313" key="3">
    <source>
        <dbReference type="Proteomes" id="UP000800035"/>
    </source>
</evidence>
<gene>
    <name evidence="2" type="ORF">CC80DRAFT_202706</name>
</gene>
<accession>A0A6A5TH72</accession>
<protein>
    <submittedName>
        <fullName evidence="2">Uncharacterized protein</fullName>
    </submittedName>
</protein>
<keyword evidence="1" id="KW-0472">Membrane</keyword>
<proteinExistence type="predicted"/>
<feature type="transmembrane region" description="Helical" evidence="1">
    <location>
        <begin position="6"/>
        <end position="26"/>
    </location>
</feature>
<evidence type="ECO:0000313" key="2">
    <source>
        <dbReference type="EMBL" id="KAF1951510.1"/>
    </source>
</evidence>
<dbReference type="Proteomes" id="UP000800035">
    <property type="component" value="Unassembled WGS sequence"/>
</dbReference>
<name>A0A6A5TH72_9PLEO</name>
<dbReference type="EMBL" id="ML977016">
    <property type="protein sequence ID" value="KAF1951510.1"/>
    <property type="molecule type" value="Genomic_DNA"/>
</dbReference>
<dbReference type="AlphaFoldDB" id="A0A6A5TH72"/>
<evidence type="ECO:0000256" key="1">
    <source>
        <dbReference type="SAM" id="Phobius"/>
    </source>
</evidence>
<keyword evidence="1" id="KW-1133">Transmembrane helix</keyword>
<sequence>MLVQDILSLRYVVLVMMITSSTTLLLRSRSRLEKGIHPIVQGSKRDLVGAEAAEAAEAAEGQVLILGRTEREVVHYSNPPISSTQSRVSCHLPSGR</sequence>